<evidence type="ECO:0000313" key="2">
    <source>
        <dbReference type="Proteomes" id="UP000053989"/>
    </source>
</evidence>
<accession>A0A0C3ADK4</accession>
<evidence type="ECO:0000313" key="1">
    <source>
        <dbReference type="EMBL" id="KIM63017.1"/>
    </source>
</evidence>
<dbReference type="HOGENOM" id="CLU_3051744_0_0_1"/>
<dbReference type="Proteomes" id="UP000053989">
    <property type="component" value="Unassembled WGS sequence"/>
</dbReference>
<sequence>MSEKLEGIERGKQWRVQLENNTFDVSLLRCHVIDSLVEPLSIVMGQQATERLDT</sequence>
<proteinExistence type="predicted"/>
<gene>
    <name evidence="1" type="ORF">SCLCIDRAFT_1214561</name>
</gene>
<dbReference type="AlphaFoldDB" id="A0A0C3ADK4"/>
<keyword evidence="2" id="KW-1185">Reference proteome</keyword>
<dbReference type="EMBL" id="KN822038">
    <property type="protein sequence ID" value="KIM63017.1"/>
    <property type="molecule type" value="Genomic_DNA"/>
</dbReference>
<protein>
    <submittedName>
        <fullName evidence="1">Uncharacterized protein</fullName>
    </submittedName>
</protein>
<dbReference type="InParanoid" id="A0A0C3ADK4"/>
<reference evidence="1 2" key="1">
    <citation type="submission" date="2014-04" db="EMBL/GenBank/DDBJ databases">
        <authorList>
            <consortium name="DOE Joint Genome Institute"/>
            <person name="Kuo A."/>
            <person name="Kohler A."/>
            <person name="Nagy L.G."/>
            <person name="Floudas D."/>
            <person name="Copeland A."/>
            <person name="Barry K.W."/>
            <person name="Cichocki N."/>
            <person name="Veneault-Fourrey C."/>
            <person name="LaButti K."/>
            <person name="Lindquist E.A."/>
            <person name="Lipzen A."/>
            <person name="Lundell T."/>
            <person name="Morin E."/>
            <person name="Murat C."/>
            <person name="Sun H."/>
            <person name="Tunlid A."/>
            <person name="Henrissat B."/>
            <person name="Grigoriev I.V."/>
            <person name="Hibbett D.S."/>
            <person name="Martin F."/>
            <person name="Nordberg H.P."/>
            <person name="Cantor M.N."/>
            <person name="Hua S.X."/>
        </authorList>
    </citation>
    <scope>NUCLEOTIDE SEQUENCE [LARGE SCALE GENOMIC DNA]</scope>
    <source>
        <strain evidence="1 2">Foug A</strain>
    </source>
</reference>
<reference evidence="2" key="2">
    <citation type="submission" date="2015-01" db="EMBL/GenBank/DDBJ databases">
        <title>Evolutionary Origins and Diversification of the Mycorrhizal Mutualists.</title>
        <authorList>
            <consortium name="DOE Joint Genome Institute"/>
            <consortium name="Mycorrhizal Genomics Consortium"/>
            <person name="Kohler A."/>
            <person name="Kuo A."/>
            <person name="Nagy L.G."/>
            <person name="Floudas D."/>
            <person name="Copeland A."/>
            <person name="Barry K.W."/>
            <person name="Cichocki N."/>
            <person name="Veneault-Fourrey C."/>
            <person name="LaButti K."/>
            <person name="Lindquist E.A."/>
            <person name="Lipzen A."/>
            <person name="Lundell T."/>
            <person name="Morin E."/>
            <person name="Murat C."/>
            <person name="Riley R."/>
            <person name="Ohm R."/>
            <person name="Sun H."/>
            <person name="Tunlid A."/>
            <person name="Henrissat B."/>
            <person name="Grigoriev I.V."/>
            <person name="Hibbett D.S."/>
            <person name="Martin F."/>
        </authorList>
    </citation>
    <scope>NUCLEOTIDE SEQUENCE [LARGE SCALE GENOMIC DNA]</scope>
    <source>
        <strain evidence="2">Foug A</strain>
    </source>
</reference>
<name>A0A0C3ADK4_9AGAM</name>
<organism evidence="1 2">
    <name type="scientific">Scleroderma citrinum Foug A</name>
    <dbReference type="NCBI Taxonomy" id="1036808"/>
    <lineage>
        <taxon>Eukaryota</taxon>
        <taxon>Fungi</taxon>
        <taxon>Dikarya</taxon>
        <taxon>Basidiomycota</taxon>
        <taxon>Agaricomycotina</taxon>
        <taxon>Agaricomycetes</taxon>
        <taxon>Agaricomycetidae</taxon>
        <taxon>Boletales</taxon>
        <taxon>Sclerodermatineae</taxon>
        <taxon>Sclerodermataceae</taxon>
        <taxon>Scleroderma</taxon>
    </lineage>
</organism>